<dbReference type="InterPro" id="IPR004919">
    <property type="entry name" value="GmrSD_N"/>
</dbReference>
<reference evidence="2" key="2">
    <citation type="submission" date="2020-09" db="EMBL/GenBank/DDBJ databases">
        <authorList>
            <person name="Sun Q."/>
            <person name="Zhou Y."/>
        </authorList>
    </citation>
    <scope>NUCLEOTIDE SEQUENCE</scope>
    <source>
        <strain evidence="2">CGMCC 4.5737</strain>
    </source>
</reference>
<accession>A0A8J3CKI3</accession>
<evidence type="ECO:0000313" key="3">
    <source>
        <dbReference type="Proteomes" id="UP000637578"/>
    </source>
</evidence>
<dbReference type="PANTHER" id="PTHR37292:SF2">
    <property type="entry name" value="DUF262 DOMAIN-CONTAINING PROTEIN"/>
    <property type="match status" value="1"/>
</dbReference>
<name>A0A8J3CKI3_9PSEU</name>
<evidence type="ECO:0000313" key="2">
    <source>
        <dbReference type="EMBL" id="GGM83705.1"/>
    </source>
</evidence>
<protein>
    <recommendedName>
        <fullName evidence="1">GmrSD restriction endonucleases N-terminal domain-containing protein</fullName>
    </recommendedName>
</protein>
<comment type="caution">
    <text evidence="2">The sequence shown here is derived from an EMBL/GenBank/DDBJ whole genome shotgun (WGS) entry which is preliminary data.</text>
</comment>
<sequence>MGDDPTVALDGPKLQAMLQEIAAGKIQLPDFQREWKWDDERIRALLATVTLEYPLGVVMTLETGGGKPPFKARTLAGAEGGAGHVPELLLLDGQQRLTSLFQALFLEQPVETTDARGNKLRRWYYVNIARAIEAGADRDEAIVSVPEDRLRICATPRVAYHTPSCSTVRHHR</sequence>
<gene>
    <name evidence="2" type="ORF">GCM10012275_62920</name>
</gene>
<dbReference type="AlphaFoldDB" id="A0A8J3CKI3"/>
<dbReference type="Pfam" id="PF03235">
    <property type="entry name" value="GmrSD_N"/>
    <property type="match status" value="1"/>
</dbReference>
<feature type="domain" description="GmrSD restriction endonucleases N-terminal" evidence="1">
    <location>
        <begin position="17"/>
        <end position="106"/>
    </location>
</feature>
<dbReference type="PANTHER" id="PTHR37292">
    <property type="entry name" value="VNG6097C"/>
    <property type="match status" value="1"/>
</dbReference>
<keyword evidence="3" id="KW-1185">Reference proteome</keyword>
<dbReference type="EMBL" id="BMMK01000063">
    <property type="protein sequence ID" value="GGM83705.1"/>
    <property type="molecule type" value="Genomic_DNA"/>
</dbReference>
<evidence type="ECO:0000259" key="1">
    <source>
        <dbReference type="Pfam" id="PF03235"/>
    </source>
</evidence>
<dbReference type="RefSeq" id="WP_189062077.1">
    <property type="nucleotide sequence ID" value="NZ_BMMK01000063.1"/>
</dbReference>
<reference evidence="2" key="1">
    <citation type="journal article" date="2014" name="Int. J. Syst. Evol. Microbiol.">
        <title>Complete genome sequence of Corynebacterium casei LMG S-19264T (=DSM 44701T), isolated from a smear-ripened cheese.</title>
        <authorList>
            <consortium name="US DOE Joint Genome Institute (JGI-PGF)"/>
            <person name="Walter F."/>
            <person name="Albersmeier A."/>
            <person name="Kalinowski J."/>
            <person name="Ruckert C."/>
        </authorList>
    </citation>
    <scope>NUCLEOTIDE SEQUENCE</scope>
    <source>
        <strain evidence="2">CGMCC 4.5737</strain>
    </source>
</reference>
<dbReference type="Proteomes" id="UP000637578">
    <property type="component" value="Unassembled WGS sequence"/>
</dbReference>
<organism evidence="2 3">
    <name type="scientific">Longimycelium tulufanense</name>
    <dbReference type="NCBI Taxonomy" id="907463"/>
    <lineage>
        <taxon>Bacteria</taxon>
        <taxon>Bacillati</taxon>
        <taxon>Actinomycetota</taxon>
        <taxon>Actinomycetes</taxon>
        <taxon>Pseudonocardiales</taxon>
        <taxon>Pseudonocardiaceae</taxon>
        <taxon>Longimycelium</taxon>
    </lineage>
</organism>
<proteinExistence type="predicted"/>